<keyword evidence="4" id="KW-1185">Reference proteome</keyword>
<evidence type="ECO:0000256" key="2">
    <source>
        <dbReference type="SAM" id="SignalP"/>
    </source>
</evidence>
<feature type="region of interest" description="Disordered" evidence="1">
    <location>
        <begin position="61"/>
        <end position="106"/>
    </location>
</feature>
<organism evidence="3 4">
    <name type="scientific">Phyllosticta capitalensis</name>
    <dbReference type="NCBI Taxonomy" id="121624"/>
    <lineage>
        <taxon>Eukaryota</taxon>
        <taxon>Fungi</taxon>
        <taxon>Dikarya</taxon>
        <taxon>Ascomycota</taxon>
        <taxon>Pezizomycotina</taxon>
        <taxon>Dothideomycetes</taxon>
        <taxon>Dothideomycetes incertae sedis</taxon>
        <taxon>Botryosphaeriales</taxon>
        <taxon>Phyllostictaceae</taxon>
        <taxon>Phyllosticta</taxon>
    </lineage>
</organism>
<reference evidence="3 4" key="1">
    <citation type="submission" date="2024-04" db="EMBL/GenBank/DDBJ databases">
        <title>Phyllosticta paracitricarpa is synonymous to the EU quarantine fungus P. citricarpa based on phylogenomic analyses.</title>
        <authorList>
            <consortium name="Lawrence Berkeley National Laboratory"/>
            <person name="Van Ingen-Buijs V.A."/>
            <person name="Van Westerhoven A.C."/>
            <person name="Haridas S."/>
            <person name="Skiadas P."/>
            <person name="Martin F."/>
            <person name="Groenewald J.Z."/>
            <person name="Crous P.W."/>
            <person name="Seidl M.F."/>
        </authorList>
    </citation>
    <scope>NUCLEOTIDE SEQUENCE [LARGE SCALE GENOMIC DNA]</scope>
    <source>
        <strain evidence="3 4">CBS 123374</strain>
    </source>
</reference>
<gene>
    <name evidence="3" type="ORF">HDK90DRAFT_463830</name>
</gene>
<protein>
    <submittedName>
        <fullName evidence="3">Uncharacterized protein</fullName>
    </submittedName>
</protein>
<feature type="signal peptide" evidence="2">
    <location>
        <begin position="1"/>
        <end position="22"/>
    </location>
</feature>
<evidence type="ECO:0000313" key="3">
    <source>
        <dbReference type="EMBL" id="KAK8240203.1"/>
    </source>
</evidence>
<keyword evidence="2" id="KW-0732">Signal</keyword>
<dbReference type="Proteomes" id="UP001492380">
    <property type="component" value="Unassembled WGS sequence"/>
</dbReference>
<feature type="chain" id="PRO_5047482612" evidence="2">
    <location>
        <begin position="23"/>
        <end position="223"/>
    </location>
</feature>
<comment type="caution">
    <text evidence="3">The sequence shown here is derived from an EMBL/GenBank/DDBJ whole genome shotgun (WGS) entry which is preliminary data.</text>
</comment>
<proteinExistence type="predicted"/>
<accession>A0ABR1YVY8</accession>
<evidence type="ECO:0000256" key="1">
    <source>
        <dbReference type="SAM" id="MobiDB-lite"/>
    </source>
</evidence>
<sequence>MSVWTSQAALLRVASLLLRVDGPVSELAVCPVRRSALPGYAAARRLVAGPEVPLVSTPGACATGQRRRRPRRCDSPKGIVHDGAGYMRTSQPRSERKQAKNKVPDDLPNGVEARLTLYREDLYATRGQSSPQDVSILMTETRLTKRMESNAIVELHIARPRDVHRSLTAAMSDDWEAGCVSVLVATRSARHGSSCQEKSFVHFILQLLLGGRACHNSWAVNTH</sequence>
<dbReference type="EMBL" id="JBBWRZ010000003">
    <property type="protein sequence ID" value="KAK8240203.1"/>
    <property type="molecule type" value="Genomic_DNA"/>
</dbReference>
<name>A0ABR1YVY8_9PEZI</name>
<feature type="compositionally biased region" description="Basic and acidic residues" evidence="1">
    <location>
        <begin position="93"/>
        <end position="105"/>
    </location>
</feature>
<evidence type="ECO:0000313" key="4">
    <source>
        <dbReference type="Proteomes" id="UP001492380"/>
    </source>
</evidence>